<proteinExistence type="predicted"/>
<dbReference type="Pfam" id="PF15081">
    <property type="entry name" value="DUF4548"/>
    <property type="match status" value="1"/>
</dbReference>
<evidence type="ECO:0000256" key="1">
    <source>
        <dbReference type="SAM" id="MobiDB-lite"/>
    </source>
</evidence>
<organism evidence="2 3">
    <name type="scientific">Saguinus oedipus</name>
    <name type="common">Cotton-top tamarin</name>
    <name type="synonym">Oedipomidas oedipus</name>
    <dbReference type="NCBI Taxonomy" id="9490"/>
    <lineage>
        <taxon>Eukaryota</taxon>
        <taxon>Metazoa</taxon>
        <taxon>Chordata</taxon>
        <taxon>Craniata</taxon>
        <taxon>Vertebrata</taxon>
        <taxon>Euteleostomi</taxon>
        <taxon>Mammalia</taxon>
        <taxon>Eutheria</taxon>
        <taxon>Euarchontoglires</taxon>
        <taxon>Primates</taxon>
        <taxon>Haplorrhini</taxon>
        <taxon>Platyrrhini</taxon>
        <taxon>Cebidae</taxon>
        <taxon>Callitrichinae</taxon>
        <taxon>Saguinus</taxon>
    </lineage>
</organism>
<keyword evidence="3" id="KW-1185">Reference proteome</keyword>
<dbReference type="EMBL" id="JASSZA010000022">
    <property type="protein sequence ID" value="KAK2084779.1"/>
    <property type="molecule type" value="Genomic_DNA"/>
</dbReference>
<accession>A0ABQ9TJ66</accession>
<dbReference type="InterPro" id="IPR027845">
    <property type="entry name" value="DUF4548"/>
</dbReference>
<evidence type="ECO:0000313" key="2">
    <source>
        <dbReference type="EMBL" id="KAK2084779.1"/>
    </source>
</evidence>
<feature type="compositionally biased region" description="Basic and acidic residues" evidence="1">
    <location>
        <begin position="141"/>
        <end position="155"/>
    </location>
</feature>
<sequence>MSQPLDTTADIVLRYEDVSNCKICFGFWGLAEICIYLGQALTQLLSLSCHNCRLLSRGQLLGKATGMGQGTLCSDGPASMSNEREDFSQIAKRNQSDSMLLLRNQQLCSTCREMKMVGKGEDRDGHGHLRAQHFPSMPSPVERDSDGAHCKEGLDKGCQGGTVGPGSSTS</sequence>
<comment type="caution">
    <text evidence="2">The sequence shown here is derived from an EMBL/GenBank/DDBJ whole genome shotgun (WGS) entry which is preliminary data.</text>
</comment>
<protein>
    <submittedName>
        <fullName evidence="2">Uncharacterized protein</fullName>
    </submittedName>
</protein>
<gene>
    <name evidence="2" type="ORF">P7K49_037812</name>
</gene>
<name>A0ABQ9TJ66_SAGOE</name>
<dbReference type="Proteomes" id="UP001266305">
    <property type="component" value="Unassembled WGS sequence"/>
</dbReference>
<evidence type="ECO:0000313" key="3">
    <source>
        <dbReference type="Proteomes" id="UP001266305"/>
    </source>
</evidence>
<reference evidence="2 3" key="1">
    <citation type="submission" date="2023-05" db="EMBL/GenBank/DDBJ databases">
        <title>B98-5 Cell Line De Novo Hybrid Assembly: An Optical Mapping Approach.</title>
        <authorList>
            <person name="Kananen K."/>
            <person name="Auerbach J.A."/>
            <person name="Kautto E."/>
            <person name="Blachly J.S."/>
        </authorList>
    </citation>
    <scope>NUCLEOTIDE SEQUENCE [LARGE SCALE GENOMIC DNA]</scope>
    <source>
        <strain evidence="2">B95-8</strain>
        <tissue evidence="2">Cell line</tissue>
    </source>
</reference>
<feature type="region of interest" description="Disordered" evidence="1">
    <location>
        <begin position="119"/>
        <end position="170"/>
    </location>
</feature>